<evidence type="ECO:0000256" key="1">
    <source>
        <dbReference type="PIRSR" id="PIRSR640198-1"/>
    </source>
</evidence>
<dbReference type="AlphaFoldDB" id="A0A7Z8YMW5"/>
<dbReference type="Proteomes" id="UP000270205">
    <property type="component" value="Unassembled WGS sequence"/>
</dbReference>
<dbReference type="InterPro" id="IPR003812">
    <property type="entry name" value="Fido"/>
</dbReference>
<dbReference type="Pfam" id="PF02661">
    <property type="entry name" value="Fic"/>
    <property type="match status" value="1"/>
</dbReference>
<dbReference type="InterPro" id="IPR036597">
    <property type="entry name" value="Fido-like_dom_sf"/>
</dbReference>
<dbReference type="GO" id="GO:0005524">
    <property type="term" value="F:ATP binding"/>
    <property type="evidence" value="ECO:0007669"/>
    <property type="project" value="UniProtKB-KW"/>
</dbReference>
<feature type="active site" evidence="1">
    <location>
        <position position="184"/>
    </location>
</feature>
<sequence>MSKLQDIKDLLFLEYLQHIGGISEGFYALKESEISTENFSFYTSVSSVFSSKIEGEPIELDSFIKHKTMNVAFQPDYTKKIDDLYNAYLFAQRHRLTSENLFQAHQILAQNILQKHQQGVLRTGNMFVITEDGRIEYVAVAPQKLNVEVQMFFEELKWLLSEEMMIEEVFFYASLLHLVFVKIHPMNDGNGRLARLLEKWFIAEKLGENAWFMQSEKMYYQCHNEYYQNIRKLGLEYEELDYTKALDFLLMLPNIFKLKIG</sequence>
<dbReference type="Gene3D" id="1.10.3290.10">
    <property type="entry name" value="Fido-like domain"/>
    <property type="match status" value="1"/>
</dbReference>
<organism evidence="4 5">
    <name type="scientific">Bergeyella zoohelcum</name>
    <dbReference type="NCBI Taxonomy" id="1015"/>
    <lineage>
        <taxon>Bacteria</taxon>
        <taxon>Pseudomonadati</taxon>
        <taxon>Bacteroidota</taxon>
        <taxon>Flavobacteriia</taxon>
        <taxon>Flavobacteriales</taxon>
        <taxon>Weeksellaceae</taxon>
        <taxon>Bergeyella</taxon>
    </lineage>
</organism>
<dbReference type="InterPro" id="IPR040198">
    <property type="entry name" value="Fido_containing"/>
</dbReference>
<accession>A0A7Z8YMW5</accession>
<comment type="caution">
    <text evidence="4">The sequence shown here is derived from an EMBL/GenBank/DDBJ whole genome shotgun (WGS) entry which is preliminary data.</text>
</comment>
<reference evidence="4 5" key="1">
    <citation type="submission" date="2018-11" db="EMBL/GenBank/DDBJ databases">
        <authorList>
            <consortium name="Pathogen Informatics"/>
        </authorList>
    </citation>
    <scope>NUCLEOTIDE SEQUENCE [LARGE SCALE GENOMIC DNA]</scope>
    <source>
        <strain evidence="4 5">NCTC12929</strain>
    </source>
</reference>
<keyword evidence="2" id="KW-0067">ATP-binding</keyword>
<evidence type="ECO:0000256" key="2">
    <source>
        <dbReference type="PIRSR" id="PIRSR640198-2"/>
    </source>
</evidence>
<evidence type="ECO:0000259" key="3">
    <source>
        <dbReference type="PROSITE" id="PS51459"/>
    </source>
</evidence>
<evidence type="ECO:0000313" key="4">
    <source>
        <dbReference type="EMBL" id="VDH03564.1"/>
    </source>
</evidence>
<evidence type="ECO:0000313" key="5">
    <source>
        <dbReference type="Proteomes" id="UP000270205"/>
    </source>
</evidence>
<gene>
    <name evidence="4" type="ORF">NCTC12929_00950</name>
</gene>
<keyword evidence="2" id="KW-0547">Nucleotide-binding</keyword>
<dbReference type="RefSeq" id="WP_125150983.1">
    <property type="nucleotide sequence ID" value="NZ_UYIV01000001.1"/>
</dbReference>
<dbReference type="EMBL" id="UYIV01000001">
    <property type="protein sequence ID" value="VDH03564.1"/>
    <property type="molecule type" value="Genomic_DNA"/>
</dbReference>
<dbReference type="PANTHER" id="PTHR13504">
    <property type="entry name" value="FIDO DOMAIN-CONTAINING PROTEIN DDB_G0283145"/>
    <property type="match status" value="1"/>
</dbReference>
<proteinExistence type="predicted"/>
<feature type="binding site" evidence="2">
    <location>
        <begin position="188"/>
        <end position="195"/>
    </location>
    <ligand>
        <name>ATP</name>
        <dbReference type="ChEBI" id="CHEBI:30616"/>
    </ligand>
</feature>
<name>A0A7Z8YMW5_9FLAO</name>
<protein>
    <submittedName>
        <fullName evidence="4">Mobile mystery protein B</fullName>
    </submittedName>
</protein>
<dbReference type="SUPFAM" id="SSF140931">
    <property type="entry name" value="Fic-like"/>
    <property type="match status" value="1"/>
</dbReference>
<dbReference type="PANTHER" id="PTHR13504:SF38">
    <property type="entry name" value="FIDO DOMAIN-CONTAINING PROTEIN"/>
    <property type="match status" value="1"/>
</dbReference>
<feature type="domain" description="Fido" evidence="3">
    <location>
        <begin position="96"/>
        <end position="251"/>
    </location>
</feature>
<dbReference type="PROSITE" id="PS51459">
    <property type="entry name" value="FIDO"/>
    <property type="match status" value="1"/>
</dbReference>